<organism evidence="1 2">
    <name type="scientific">Pythium oligandrum</name>
    <name type="common">Mycoparasitic fungus</name>
    <dbReference type="NCBI Taxonomy" id="41045"/>
    <lineage>
        <taxon>Eukaryota</taxon>
        <taxon>Sar</taxon>
        <taxon>Stramenopiles</taxon>
        <taxon>Oomycota</taxon>
        <taxon>Peronosporomycetes</taxon>
        <taxon>Pythiales</taxon>
        <taxon>Pythiaceae</taxon>
        <taxon>Pythium</taxon>
    </lineage>
</organism>
<sequence>MTAATTGIQSPVSSRLGSQTVVSVIPAKHTLTLFCSGMMHSRVVEHWTLENVFGTSEERFDKWYWFMYAMFHVSATHSIKSLEIREEDFPIKDIEQVAHIVHGSPSVLHEIYSPFLEPLNFTEYNTEMFDYEGPPRMGSSITLKTGATIHLEMVQRGSMHVTVAQGHTPFQVIYPRYDMVAILVPAYGKCWVNKSDIVAEIPNLYIDSVIEEQWKLKTHQITQLSFRFSGEPDLQSHGAVELLKLIGMPLKSLAIEFPRHDIWRVWSFNDVWESCPHLVELCMENLGTTSLDIFVDAYASGKCRVSSLELFECALKYKRSVLSFSKALGDPSSPLAKTLQQLRFRLEEEDGIIVTSDDEDEEGLDDCEVVLAFLSALKTNQKLVFFELHVKSRLYEDYKEAFERLNSQYLSIVRRPLPVRAKCAFLSVVKKAQTEENVFSIKGLASLDTHVLRHIFHMASEPEKRTIILDERSKMTGTPTFETRHLREGETRYGFGYPRTEELDE</sequence>
<protein>
    <submittedName>
        <fullName evidence="1">Uncharacterized protein</fullName>
    </submittedName>
</protein>
<dbReference type="OrthoDB" id="90571at2759"/>
<keyword evidence="2" id="KW-1185">Reference proteome</keyword>
<evidence type="ECO:0000313" key="1">
    <source>
        <dbReference type="EMBL" id="TMW56736.1"/>
    </source>
</evidence>
<proteinExistence type="predicted"/>
<dbReference type="EMBL" id="SPLM01000145">
    <property type="protein sequence ID" value="TMW56736.1"/>
    <property type="molecule type" value="Genomic_DNA"/>
</dbReference>
<accession>A0A8K1C553</accession>
<gene>
    <name evidence="1" type="ORF">Poli38472_006746</name>
</gene>
<evidence type="ECO:0000313" key="2">
    <source>
        <dbReference type="Proteomes" id="UP000794436"/>
    </source>
</evidence>
<dbReference type="AlphaFoldDB" id="A0A8K1C553"/>
<dbReference type="Proteomes" id="UP000794436">
    <property type="component" value="Unassembled WGS sequence"/>
</dbReference>
<comment type="caution">
    <text evidence="1">The sequence shown here is derived from an EMBL/GenBank/DDBJ whole genome shotgun (WGS) entry which is preliminary data.</text>
</comment>
<name>A0A8K1C553_PYTOL</name>
<reference evidence="1" key="1">
    <citation type="submission" date="2019-03" db="EMBL/GenBank/DDBJ databases">
        <title>Long read genome sequence of the mycoparasitic Pythium oligandrum ATCC 38472 isolated from sugarbeet rhizosphere.</title>
        <authorList>
            <person name="Gaulin E."/>
        </authorList>
    </citation>
    <scope>NUCLEOTIDE SEQUENCE</scope>
    <source>
        <strain evidence="1">ATCC 38472_TT</strain>
    </source>
</reference>